<feature type="domain" description="EF-hand" evidence="3">
    <location>
        <begin position="101"/>
        <end position="124"/>
    </location>
</feature>
<sequence>MLQILLVLCSHKYTVELRRDPATAYRNKQPKSKEKGWPGAKTSQPVSAGSRGNRRRWAALRDEGRLPGRWPCLRCSCSPRLGRAAAFGSGPTALYRHAAFFDRDGDGVVSLAETYGAFRALGFGFSVSSVSAALINGALGSKCRPENATSSKLDIYIEDIQRGKHGSDTGSYDAEGRFVPEKFEEIFAKHARTVPDALTSDEIDQMLEANREPGDYSGWAAAEAEWKILYSLGKDQDGLLRKDVARGVYDGTLFHRLAPDWKSPQKLSVIREN</sequence>
<gene>
    <name evidence="4" type="ORF">U9M48_022058</name>
</gene>
<reference evidence="4 5" key="1">
    <citation type="submission" date="2024-02" db="EMBL/GenBank/DDBJ databases">
        <title>High-quality chromosome-scale genome assembly of Pensacola bahiagrass (Paspalum notatum Flugge var. saurae).</title>
        <authorList>
            <person name="Vega J.M."/>
            <person name="Podio M."/>
            <person name="Orjuela J."/>
            <person name="Siena L.A."/>
            <person name="Pessino S.C."/>
            <person name="Combes M.C."/>
            <person name="Mariac C."/>
            <person name="Albertini E."/>
            <person name="Pupilli F."/>
            <person name="Ortiz J.P.A."/>
            <person name="Leblanc O."/>
        </authorList>
    </citation>
    <scope>NUCLEOTIDE SEQUENCE [LARGE SCALE GENOMIC DNA]</scope>
    <source>
        <strain evidence="4">R1</strain>
        <tissue evidence="4">Leaf</tissue>
    </source>
</reference>
<comment type="similarity">
    <text evidence="1">Belongs to the caleosin family.</text>
</comment>
<feature type="region of interest" description="Disordered" evidence="2">
    <location>
        <begin position="24"/>
        <end position="54"/>
    </location>
</feature>
<dbReference type="EMBL" id="CP144749">
    <property type="protein sequence ID" value="WVZ73782.1"/>
    <property type="molecule type" value="Genomic_DNA"/>
</dbReference>
<dbReference type="PANTHER" id="PTHR31495">
    <property type="entry name" value="PEROXYGENASE 3-RELATED"/>
    <property type="match status" value="1"/>
</dbReference>
<dbReference type="AlphaFoldDB" id="A0AAQ3WTM7"/>
<dbReference type="GO" id="GO:0005509">
    <property type="term" value="F:calcium ion binding"/>
    <property type="evidence" value="ECO:0007669"/>
    <property type="project" value="InterPro"/>
</dbReference>
<dbReference type="Pfam" id="PF05042">
    <property type="entry name" value="Caleosin"/>
    <property type="match status" value="1"/>
</dbReference>
<evidence type="ECO:0000313" key="5">
    <source>
        <dbReference type="Proteomes" id="UP001341281"/>
    </source>
</evidence>
<dbReference type="PROSITE" id="PS50222">
    <property type="entry name" value="EF_HAND_2"/>
    <property type="match status" value="1"/>
</dbReference>
<dbReference type="GO" id="GO:0004497">
    <property type="term" value="F:monooxygenase activity"/>
    <property type="evidence" value="ECO:0007669"/>
    <property type="project" value="TreeGrafter"/>
</dbReference>
<dbReference type="Proteomes" id="UP001341281">
    <property type="component" value="Chromosome 05"/>
</dbReference>
<dbReference type="InterPro" id="IPR007736">
    <property type="entry name" value="Caleosin-related"/>
</dbReference>
<organism evidence="4 5">
    <name type="scientific">Paspalum notatum var. saurae</name>
    <dbReference type="NCBI Taxonomy" id="547442"/>
    <lineage>
        <taxon>Eukaryota</taxon>
        <taxon>Viridiplantae</taxon>
        <taxon>Streptophyta</taxon>
        <taxon>Embryophyta</taxon>
        <taxon>Tracheophyta</taxon>
        <taxon>Spermatophyta</taxon>
        <taxon>Magnoliopsida</taxon>
        <taxon>Liliopsida</taxon>
        <taxon>Poales</taxon>
        <taxon>Poaceae</taxon>
        <taxon>PACMAD clade</taxon>
        <taxon>Panicoideae</taxon>
        <taxon>Andropogonodae</taxon>
        <taxon>Paspaleae</taxon>
        <taxon>Paspalinae</taxon>
        <taxon>Paspalum</taxon>
    </lineage>
</organism>
<accession>A0AAQ3WTM7</accession>
<dbReference type="PANTHER" id="PTHR31495:SF2">
    <property type="entry name" value="OS02G0734600 PROTEIN"/>
    <property type="match status" value="1"/>
</dbReference>
<keyword evidence="5" id="KW-1185">Reference proteome</keyword>
<evidence type="ECO:0000259" key="3">
    <source>
        <dbReference type="PROSITE" id="PS50222"/>
    </source>
</evidence>
<evidence type="ECO:0000256" key="1">
    <source>
        <dbReference type="ARBA" id="ARBA00006765"/>
    </source>
</evidence>
<proteinExistence type="inferred from homology"/>
<evidence type="ECO:0000256" key="2">
    <source>
        <dbReference type="SAM" id="MobiDB-lite"/>
    </source>
</evidence>
<name>A0AAQ3WTM7_PASNO</name>
<protein>
    <recommendedName>
        <fullName evidence="3">EF-hand domain-containing protein</fullName>
    </recommendedName>
</protein>
<evidence type="ECO:0000313" key="4">
    <source>
        <dbReference type="EMBL" id="WVZ73782.1"/>
    </source>
</evidence>
<dbReference type="InterPro" id="IPR002048">
    <property type="entry name" value="EF_hand_dom"/>
</dbReference>